<evidence type="ECO:0000313" key="7">
    <source>
        <dbReference type="EMBL" id="SHF85179.1"/>
    </source>
</evidence>
<dbReference type="PROSITE" id="PS50931">
    <property type="entry name" value="HTH_LYSR"/>
    <property type="match status" value="1"/>
</dbReference>
<dbReference type="AlphaFoldDB" id="A0A1M5F100"/>
<dbReference type="Gene3D" id="3.40.190.10">
    <property type="entry name" value="Periplasmic binding protein-like II"/>
    <property type="match status" value="2"/>
</dbReference>
<organism evidence="7 8">
    <name type="scientific">Geodermatophilus nigrescens</name>
    <dbReference type="NCBI Taxonomy" id="1070870"/>
    <lineage>
        <taxon>Bacteria</taxon>
        <taxon>Bacillati</taxon>
        <taxon>Actinomycetota</taxon>
        <taxon>Actinomycetes</taxon>
        <taxon>Geodermatophilales</taxon>
        <taxon>Geodermatophilaceae</taxon>
        <taxon>Geodermatophilus</taxon>
    </lineage>
</organism>
<dbReference type="GO" id="GO:0003677">
    <property type="term" value="F:DNA binding"/>
    <property type="evidence" value="ECO:0007669"/>
    <property type="project" value="UniProtKB-KW"/>
</dbReference>
<dbReference type="InterPro" id="IPR036390">
    <property type="entry name" value="WH_DNA-bd_sf"/>
</dbReference>
<gene>
    <name evidence="7" type="ORF">SAMN05444351_1027</name>
</gene>
<dbReference type="EMBL" id="FQVX01000001">
    <property type="protein sequence ID" value="SHF85179.1"/>
    <property type="molecule type" value="Genomic_DNA"/>
</dbReference>
<dbReference type="PRINTS" id="PR00039">
    <property type="entry name" value="HTHLYSR"/>
</dbReference>
<dbReference type="InterPro" id="IPR005119">
    <property type="entry name" value="LysR_subst-bd"/>
</dbReference>
<proteinExistence type="inferred from homology"/>
<dbReference type="STRING" id="1070870.SAMN05444351_1027"/>
<evidence type="ECO:0000256" key="1">
    <source>
        <dbReference type="ARBA" id="ARBA00009437"/>
    </source>
</evidence>
<evidence type="ECO:0000256" key="5">
    <source>
        <dbReference type="SAM" id="MobiDB-lite"/>
    </source>
</evidence>
<keyword evidence="4" id="KW-0804">Transcription</keyword>
<dbReference type="CDD" id="cd05466">
    <property type="entry name" value="PBP2_LTTR_substrate"/>
    <property type="match status" value="1"/>
</dbReference>
<keyword evidence="3 7" id="KW-0238">DNA-binding</keyword>
<dbReference type="FunFam" id="1.10.10.10:FF:000001">
    <property type="entry name" value="LysR family transcriptional regulator"/>
    <property type="match status" value="1"/>
</dbReference>
<dbReference type="GO" id="GO:0032993">
    <property type="term" value="C:protein-DNA complex"/>
    <property type="evidence" value="ECO:0007669"/>
    <property type="project" value="TreeGrafter"/>
</dbReference>
<comment type="similarity">
    <text evidence="1">Belongs to the LysR transcriptional regulatory family.</text>
</comment>
<dbReference type="Pfam" id="PF03466">
    <property type="entry name" value="LysR_substrate"/>
    <property type="match status" value="1"/>
</dbReference>
<evidence type="ECO:0000256" key="4">
    <source>
        <dbReference type="ARBA" id="ARBA00023163"/>
    </source>
</evidence>
<name>A0A1M5F100_9ACTN</name>
<dbReference type="Proteomes" id="UP000184471">
    <property type="component" value="Unassembled WGS sequence"/>
</dbReference>
<dbReference type="PANTHER" id="PTHR30346:SF28">
    <property type="entry name" value="HTH-TYPE TRANSCRIPTIONAL REGULATOR CYNR"/>
    <property type="match status" value="1"/>
</dbReference>
<sequence>MELRQLRYFLAVAEEGRFSRAAQRLHIAAPSLSQQIRALERELRVPLFERTPEAARLTVAGVVLAERARIVLAEVDRALADVRAAGADSRERLTLRVATMADLVLGGPLRHAALAIDGIEVSVSSGRGDDAVEAVRQGRADAAVVWSRSYPQRDLAGVVLGQVVLGVVLPLGHALSGAVTVPVAALADEVLVMFPREPFAGTWDRAVDHVFPAGAAHDHVVIEPDLLNAPEAVLRAVGAGTGIAVSILGLVDHLGVEGITVRPLVPALTWDLEAVWRAPASPAVRKLVDFLVESSQDPETLVEPVRSPGDGRRDATVTA</sequence>
<keyword evidence="2" id="KW-0805">Transcription regulation</keyword>
<dbReference type="InterPro" id="IPR000847">
    <property type="entry name" value="LysR_HTH_N"/>
</dbReference>
<evidence type="ECO:0000259" key="6">
    <source>
        <dbReference type="PROSITE" id="PS50931"/>
    </source>
</evidence>
<evidence type="ECO:0000313" key="8">
    <source>
        <dbReference type="Proteomes" id="UP000184471"/>
    </source>
</evidence>
<dbReference type="Gene3D" id="1.10.10.10">
    <property type="entry name" value="Winged helix-like DNA-binding domain superfamily/Winged helix DNA-binding domain"/>
    <property type="match status" value="1"/>
</dbReference>
<accession>A0A1M5F100</accession>
<dbReference type="GO" id="GO:0003700">
    <property type="term" value="F:DNA-binding transcription factor activity"/>
    <property type="evidence" value="ECO:0007669"/>
    <property type="project" value="InterPro"/>
</dbReference>
<protein>
    <submittedName>
        <fullName evidence="7">DNA-binding transcriptional regulator, LysR family</fullName>
    </submittedName>
</protein>
<reference evidence="7 8" key="1">
    <citation type="submission" date="2016-11" db="EMBL/GenBank/DDBJ databases">
        <authorList>
            <person name="Jaros S."/>
            <person name="Januszkiewicz K."/>
            <person name="Wedrychowicz H."/>
        </authorList>
    </citation>
    <scope>NUCLEOTIDE SEQUENCE [LARGE SCALE GENOMIC DNA]</scope>
    <source>
        <strain evidence="7 8">DSM 45408</strain>
    </source>
</reference>
<dbReference type="SUPFAM" id="SSF46785">
    <property type="entry name" value="Winged helix' DNA-binding domain"/>
    <property type="match status" value="1"/>
</dbReference>
<dbReference type="OrthoDB" id="3176554at2"/>
<evidence type="ECO:0000256" key="2">
    <source>
        <dbReference type="ARBA" id="ARBA00023015"/>
    </source>
</evidence>
<dbReference type="InterPro" id="IPR036388">
    <property type="entry name" value="WH-like_DNA-bd_sf"/>
</dbReference>
<dbReference type="Pfam" id="PF00126">
    <property type="entry name" value="HTH_1"/>
    <property type="match status" value="1"/>
</dbReference>
<feature type="compositionally biased region" description="Basic and acidic residues" evidence="5">
    <location>
        <begin position="309"/>
        <end position="319"/>
    </location>
</feature>
<keyword evidence="8" id="KW-1185">Reference proteome</keyword>
<feature type="region of interest" description="Disordered" evidence="5">
    <location>
        <begin position="296"/>
        <end position="319"/>
    </location>
</feature>
<evidence type="ECO:0000256" key="3">
    <source>
        <dbReference type="ARBA" id="ARBA00023125"/>
    </source>
</evidence>
<dbReference type="PANTHER" id="PTHR30346">
    <property type="entry name" value="TRANSCRIPTIONAL DUAL REGULATOR HCAR-RELATED"/>
    <property type="match status" value="1"/>
</dbReference>
<dbReference type="RefSeq" id="WP_073418966.1">
    <property type="nucleotide sequence ID" value="NZ_FQVX01000001.1"/>
</dbReference>
<dbReference type="SUPFAM" id="SSF53850">
    <property type="entry name" value="Periplasmic binding protein-like II"/>
    <property type="match status" value="1"/>
</dbReference>
<feature type="domain" description="HTH lysR-type" evidence="6">
    <location>
        <begin position="1"/>
        <end position="58"/>
    </location>
</feature>